<dbReference type="AlphaFoldDB" id="A0A177NQG9"/>
<dbReference type="EMBL" id="LUUI01000066">
    <property type="protein sequence ID" value="OAI19459.1"/>
    <property type="molecule type" value="Genomic_DNA"/>
</dbReference>
<evidence type="ECO:0000313" key="2">
    <source>
        <dbReference type="Proteomes" id="UP000078476"/>
    </source>
</evidence>
<keyword evidence="2" id="KW-1185">Reference proteome</keyword>
<protein>
    <submittedName>
        <fullName evidence="1">Uncharacterized protein</fullName>
    </submittedName>
</protein>
<gene>
    <name evidence="1" type="ORF">A1359_03990</name>
</gene>
<name>A0A177NQG9_9GAMM</name>
<organism evidence="1 2">
    <name type="scientific">Methylomonas lenta</name>
    <dbReference type="NCBI Taxonomy" id="980561"/>
    <lineage>
        <taxon>Bacteria</taxon>
        <taxon>Pseudomonadati</taxon>
        <taxon>Pseudomonadota</taxon>
        <taxon>Gammaproteobacteria</taxon>
        <taxon>Methylococcales</taxon>
        <taxon>Methylococcaceae</taxon>
        <taxon>Methylomonas</taxon>
    </lineage>
</organism>
<dbReference type="Proteomes" id="UP000078476">
    <property type="component" value="Unassembled WGS sequence"/>
</dbReference>
<comment type="caution">
    <text evidence="1">The sequence shown here is derived from an EMBL/GenBank/DDBJ whole genome shotgun (WGS) entry which is preliminary data.</text>
</comment>
<evidence type="ECO:0000313" key="1">
    <source>
        <dbReference type="EMBL" id="OAI19459.1"/>
    </source>
</evidence>
<proteinExistence type="predicted"/>
<accession>A0A177NQG9</accession>
<reference evidence="1 2" key="1">
    <citation type="submission" date="2016-03" db="EMBL/GenBank/DDBJ databases">
        <authorList>
            <person name="Ploux O."/>
        </authorList>
    </citation>
    <scope>NUCLEOTIDE SEQUENCE [LARGE SCALE GENOMIC DNA]</scope>
    <source>
        <strain evidence="1 2">R-45370</strain>
    </source>
</reference>
<sequence>MFRQFFVWLPLFIGINQASKDKCWASLHSAQPTALNNESLFLQDDAERLKLHSHAGAWE</sequence>